<dbReference type="InterPro" id="IPR027271">
    <property type="entry name" value="Acetolactate_synth/TF_NikR_C"/>
</dbReference>
<reference evidence="1" key="1">
    <citation type="journal article" date="2021" name="mSystems">
        <title>Bacteria and Archaea Synergistically Convert Glycine Betaine to Biogenic Methane in the Formosa Cold Seep of the South China Sea.</title>
        <authorList>
            <person name="Li L."/>
            <person name="Zhang W."/>
            <person name="Zhang S."/>
            <person name="Song L."/>
            <person name="Sun Q."/>
            <person name="Zhang H."/>
            <person name="Xiang H."/>
            <person name="Dong X."/>
        </authorList>
    </citation>
    <scope>NUCLEOTIDE SEQUENCE</scope>
    <source>
        <strain evidence="1">ZWT</strain>
    </source>
</reference>
<gene>
    <name evidence="1" type="ORF">KDK92_22980</name>
</gene>
<dbReference type="InterPro" id="IPR045865">
    <property type="entry name" value="ACT-like_dom_sf"/>
</dbReference>
<reference evidence="1" key="2">
    <citation type="submission" date="2021-04" db="EMBL/GenBank/DDBJ databases">
        <authorList>
            <person name="Dong X."/>
        </authorList>
    </citation>
    <scope>NUCLEOTIDE SEQUENCE</scope>
    <source>
        <strain evidence="1">ZWT</strain>
    </source>
</reference>
<organism evidence="1 2">
    <name type="scientific">Oceanirhabdus seepicola</name>
    <dbReference type="NCBI Taxonomy" id="2828781"/>
    <lineage>
        <taxon>Bacteria</taxon>
        <taxon>Bacillati</taxon>
        <taxon>Bacillota</taxon>
        <taxon>Clostridia</taxon>
        <taxon>Eubacteriales</taxon>
        <taxon>Clostridiaceae</taxon>
        <taxon>Oceanirhabdus</taxon>
    </lineage>
</organism>
<dbReference type="Proteomes" id="UP001056429">
    <property type="component" value="Unassembled WGS sequence"/>
</dbReference>
<dbReference type="RefSeq" id="WP_250861755.1">
    <property type="nucleotide sequence ID" value="NZ_JAGSOJ010000006.1"/>
</dbReference>
<dbReference type="SUPFAM" id="SSF55021">
    <property type="entry name" value="ACT-like"/>
    <property type="match status" value="1"/>
</dbReference>
<accession>A0A9J6PC17</accession>
<proteinExistence type="predicted"/>
<dbReference type="AlphaFoldDB" id="A0A9J6PC17"/>
<sequence length="82" mass="9001">MECTIMAIAINPRTKSAPTVQEILTKHGCIIKTRLGLHETSEATCSQRGLILLQLRPDAENIEKLKADLTNIEGVTVNTMVI</sequence>
<evidence type="ECO:0000313" key="2">
    <source>
        <dbReference type="Proteomes" id="UP001056429"/>
    </source>
</evidence>
<dbReference type="Gene3D" id="3.30.70.1150">
    <property type="entry name" value="ACT-like. Chain A, domain 2"/>
    <property type="match status" value="1"/>
</dbReference>
<protein>
    <recommendedName>
        <fullName evidence="3">Iron-only hydrogenase system regulator</fullName>
    </recommendedName>
</protein>
<keyword evidence="2" id="KW-1185">Reference proteome</keyword>
<evidence type="ECO:0008006" key="3">
    <source>
        <dbReference type="Google" id="ProtNLM"/>
    </source>
</evidence>
<dbReference type="InterPro" id="IPR023860">
    <property type="entry name" value="FeFe-hyd_TM1266"/>
</dbReference>
<dbReference type="Pfam" id="PF21699">
    <property type="entry name" value="TM1266-like"/>
    <property type="match status" value="1"/>
</dbReference>
<comment type="caution">
    <text evidence="1">The sequence shown here is derived from an EMBL/GenBank/DDBJ whole genome shotgun (WGS) entry which is preliminary data.</text>
</comment>
<evidence type="ECO:0000313" key="1">
    <source>
        <dbReference type="EMBL" id="MCM1992589.1"/>
    </source>
</evidence>
<dbReference type="EMBL" id="JAGSOJ010000006">
    <property type="protein sequence ID" value="MCM1992589.1"/>
    <property type="molecule type" value="Genomic_DNA"/>
</dbReference>
<name>A0A9J6PC17_9CLOT</name>